<dbReference type="Pfam" id="PF00486">
    <property type="entry name" value="Trans_reg_C"/>
    <property type="match status" value="1"/>
</dbReference>
<keyword evidence="1 3" id="KW-0238">DNA-binding</keyword>
<dbReference type="GO" id="GO:0005829">
    <property type="term" value="C:cytosol"/>
    <property type="evidence" value="ECO:0007669"/>
    <property type="project" value="TreeGrafter"/>
</dbReference>
<dbReference type="STRING" id="1267021.FPB0191_02097"/>
<feature type="modified residue" description="4-aspartylphosphate" evidence="2">
    <location>
        <position position="51"/>
    </location>
</feature>
<reference evidence="6 7" key="1">
    <citation type="journal article" date="2014" name="Appl. Environ. Microbiol.">
        <title>Gut symbionts from distinct hosts exhibit genotoxic activity via divergent colibactin biosynthetic pathways.</title>
        <authorList>
            <person name="Engel P."/>
            <person name="Vizcaino M.I."/>
            <person name="Crawford J.M."/>
        </authorList>
    </citation>
    <scope>NUCLEOTIDE SEQUENCE [LARGE SCALE GENOMIC DNA]</scope>
    <source>
        <strain evidence="6 7">PEB0191</strain>
    </source>
</reference>
<evidence type="ECO:0000313" key="7">
    <source>
        <dbReference type="Proteomes" id="UP000030901"/>
    </source>
</evidence>
<dbReference type="InterPro" id="IPR001789">
    <property type="entry name" value="Sig_transdc_resp-reg_receiver"/>
</dbReference>
<accession>A0A0A7S521</accession>
<dbReference type="Gene3D" id="6.10.250.690">
    <property type="match status" value="1"/>
</dbReference>
<dbReference type="SUPFAM" id="SSF46894">
    <property type="entry name" value="C-terminal effector domain of the bipartite response regulators"/>
    <property type="match status" value="1"/>
</dbReference>
<dbReference type="Pfam" id="PF00072">
    <property type="entry name" value="Response_reg"/>
    <property type="match status" value="1"/>
</dbReference>
<dbReference type="GO" id="GO:0006355">
    <property type="term" value="P:regulation of DNA-templated transcription"/>
    <property type="evidence" value="ECO:0007669"/>
    <property type="project" value="InterPro"/>
</dbReference>
<sequence length="219" mass="25067">MKILITEDDPLLLKGLYSALSAEGFVCEMADTAKLAKQLMQSYSFSVAILDLGLPDSDGLQLLRTWRQQNNDIPVLILTARDTIEDRVEGLDLGADDYLIKPFALQELLARVRALIRRREGICLNIINYGHFKVDLKQQLAFDNNIPLNLTPKEFALLARLITKPEQQIHRDILQNDLYNWNNDPNSNVLEVHIHGLRQKIGKRFIQTVRGYGYRLTLN</sequence>
<dbReference type="InterPro" id="IPR011006">
    <property type="entry name" value="CheY-like_superfamily"/>
</dbReference>
<organism evidence="6 7">
    <name type="scientific">Frischella perrara</name>
    <dbReference type="NCBI Taxonomy" id="1267021"/>
    <lineage>
        <taxon>Bacteria</taxon>
        <taxon>Pseudomonadati</taxon>
        <taxon>Pseudomonadota</taxon>
        <taxon>Gammaproteobacteria</taxon>
        <taxon>Orbales</taxon>
        <taxon>Orbaceae</taxon>
        <taxon>Frischella</taxon>
    </lineage>
</organism>
<dbReference type="GO" id="GO:0000156">
    <property type="term" value="F:phosphorelay response regulator activity"/>
    <property type="evidence" value="ECO:0007669"/>
    <property type="project" value="TreeGrafter"/>
</dbReference>
<dbReference type="SUPFAM" id="SSF52172">
    <property type="entry name" value="CheY-like"/>
    <property type="match status" value="1"/>
</dbReference>
<dbReference type="Proteomes" id="UP000030901">
    <property type="component" value="Chromosome"/>
</dbReference>
<dbReference type="RefSeq" id="WP_039105923.1">
    <property type="nucleotide sequence ID" value="NZ_CP009056.1"/>
</dbReference>
<evidence type="ECO:0000313" key="6">
    <source>
        <dbReference type="EMBL" id="AJA45907.1"/>
    </source>
</evidence>
<dbReference type="AlphaFoldDB" id="A0A0A7S521"/>
<evidence type="ECO:0000256" key="3">
    <source>
        <dbReference type="PROSITE-ProRule" id="PRU01091"/>
    </source>
</evidence>
<evidence type="ECO:0000256" key="1">
    <source>
        <dbReference type="ARBA" id="ARBA00023125"/>
    </source>
</evidence>
<dbReference type="PANTHER" id="PTHR48111:SF75">
    <property type="entry name" value="TRANSCRIPTIONAL REGULATORY PROTEIN BASR"/>
    <property type="match status" value="1"/>
</dbReference>
<evidence type="ECO:0000259" key="4">
    <source>
        <dbReference type="PROSITE" id="PS50110"/>
    </source>
</evidence>
<dbReference type="SMART" id="SM00448">
    <property type="entry name" value="REC"/>
    <property type="match status" value="1"/>
</dbReference>
<dbReference type="GO" id="GO:0000976">
    <property type="term" value="F:transcription cis-regulatory region binding"/>
    <property type="evidence" value="ECO:0007669"/>
    <property type="project" value="TreeGrafter"/>
</dbReference>
<dbReference type="InterPro" id="IPR001867">
    <property type="entry name" value="OmpR/PhoB-type_DNA-bd"/>
</dbReference>
<feature type="domain" description="Response regulatory" evidence="4">
    <location>
        <begin position="2"/>
        <end position="116"/>
    </location>
</feature>
<dbReference type="PANTHER" id="PTHR48111">
    <property type="entry name" value="REGULATOR OF RPOS"/>
    <property type="match status" value="1"/>
</dbReference>
<dbReference type="Gene3D" id="1.10.10.10">
    <property type="entry name" value="Winged helix-like DNA-binding domain superfamily/Winged helix DNA-binding domain"/>
    <property type="match status" value="1"/>
</dbReference>
<feature type="domain" description="OmpR/PhoB-type" evidence="5">
    <location>
        <begin position="124"/>
        <end position="218"/>
    </location>
</feature>
<dbReference type="SMART" id="SM00862">
    <property type="entry name" value="Trans_reg_C"/>
    <property type="match status" value="1"/>
</dbReference>
<feature type="DNA-binding region" description="OmpR/PhoB-type" evidence="3">
    <location>
        <begin position="124"/>
        <end position="218"/>
    </location>
</feature>
<dbReference type="InterPro" id="IPR036388">
    <property type="entry name" value="WH-like_DNA-bd_sf"/>
</dbReference>
<gene>
    <name evidence="6" type="ORF">FPB0191_02097</name>
</gene>
<dbReference type="OrthoDB" id="9802426at2"/>
<protein>
    <submittedName>
        <fullName evidence="6">Response regulator with CheY-like receiver and winged-helix DNA-binding domains</fullName>
    </submittedName>
</protein>
<dbReference type="CDD" id="cd00383">
    <property type="entry name" value="trans_reg_C"/>
    <property type="match status" value="1"/>
</dbReference>
<dbReference type="InterPro" id="IPR016032">
    <property type="entry name" value="Sig_transdc_resp-reg_C-effctor"/>
</dbReference>
<name>A0A0A7S521_FRIPE</name>
<proteinExistence type="predicted"/>
<dbReference type="GO" id="GO:0032993">
    <property type="term" value="C:protein-DNA complex"/>
    <property type="evidence" value="ECO:0007669"/>
    <property type="project" value="TreeGrafter"/>
</dbReference>
<dbReference type="InterPro" id="IPR039420">
    <property type="entry name" value="WalR-like"/>
</dbReference>
<keyword evidence="7" id="KW-1185">Reference proteome</keyword>
<dbReference type="EMBL" id="CP009056">
    <property type="protein sequence ID" value="AJA45907.1"/>
    <property type="molecule type" value="Genomic_DNA"/>
</dbReference>
<dbReference type="PROSITE" id="PS51755">
    <property type="entry name" value="OMPR_PHOB"/>
    <property type="match status" value="1"/>
</dbReference>
<evidence type="ECO:0000256" key="2">
    <source>
        <dbReference type="PROSITE-ProRule" id="PRU00169"/>
    </source>
</evidence>
<dbReference type="PROSITE" id="PS50110">
    <property type="entry name" value="RESPONSE_REGULATORY"/>
    <property type="match status" value="1"/>
</dbReference>
<dbReference type="Gene3D" id="3.40.50.2300">
    <property type="match status" value="1"/>
</dbReference>
<evidence type="ECO:0000259" key="5">
    <source>
        <dbReference type="PROSITE" id="PS51755"/>
    </source>
</evidence>
<dbReference type="KEGG" id="fpp:FPB0191_02097"/>
<dbReference type="HOGENOM" id="CLU_000445_30_1_6"/>
<dbReference type="CDD" id="cd17624">
    <property type="entry name" value="REC_OmpR_PmrA-like"/>
    <property type="match status" value="1"/>
</dbReference>
<keyword evidence="2" id="KW-0597">Phosphoprotein</keyword>